<feature type="compositionally biased region" description="Low complexity" evidence="5">
    <location>
        <begin position="471"/>
        <end position="491"/>
    </location>
</feature>
<keyword evidence="4 6" id="KW-0472">Membrane</keyword>
<comment type="subcellular location">
    <subcellularLocation>
        <location evidence="1">Membrane</location>
        <topology evidence="1">Multi-pass membrane protein</topology>
    </subcellularLocation>
</comment>
<feature type="compositionally biased region" description="Polar residues" evidence="5">
    <location>
        <begin position="510"/>
        <end position="521"/>
    </location>
</feature>
<dbReference type="PANTHER" id="PTHR28013">
    <property type="entry name" value="PROTEIN DCV1-RELATED"/>
    <property type="match status" value="1"/>
</dbReference>
<feature type="compositionally biased region" description="Basic and acidic residues" evidence="5">
    <location>
        <begin position="282"/>
        <end position="294"/>
    </location>
</feature>
<feature type="signal peptide" evidence="7">
    <location>
        <begin position="1"/>
        <end position="28"/>
    </location>
</feature>
<feature type="chain" id="PRO_5040244607" description="PH-response regulator protein palI/RIM9" evidence="7">
    <location>
        <begin position="29"/>
        <end position="559"/>
    </location>
</feature>
<gene>
    <name evidence="8" type="ORF">DV451_000271</name>
</gene>
<evidence type="ECO:0008006" key="10">
    <source>
        <dbReference type="Google" id="ProtNLM"/>
    </source>
</evidence>
<feature type="transmembrane region" description="Helical" evidence="6">
    <location>
        <begin position="154"/>
        <end position="175"/>
    </location>
</feature>
<protein>
    <recommendedName>
        <fullName evidence="10">PH-response regulator protein palI/RIM9</fullName>
    </recommendedName>
</protein>
<evidence type="ECO:0000256" key="1">
    <source>
        <dbReference type="ARBA" id="ARBA00004141"/>
    </source>
</evidence>
<dbReference type="Proteomes" id="UP000750522">
    <property type="component" value="Unassembled WGS sequence"/>
</dbReference>
<dbReference type="EMBL" id="QQZK01000003">
    <property type="protein sequence ID" value="KAF5104878.1"/>
    <property type="molecule type" value="Genomic_DNA"/>
</dbReference>
<proteinExistence type="predicted"/>
<dbReference type="GO" id="GO:0035838">
    <property type="term" value="C:growing cell tip"/>
    <property type="evidence" value="ECO:0007669"/>
    <property type="project" value="TreeGrafter"/>
</dbReference>
<feature type="compositionally biased region" description="Polar residues" evidence="5">
    <location>
        <begin position="453"/>
        <end position="462"/>
    </location>
</feature>
<keyword evidence="3 6" id="KW-1133">Transmembrane helix</keyword>
<feature type="transmembrane region" description="Helical" evidence="6">
    <location>
        <begin position="122"/>
        <end position="148"/>
    </location>
</feature>
<feature type="region of interest" description="Disordered" evidence="5">
    <location>
        <begin position="450"/>
        <end position="559"/>
    </location>
</feature>
<sequence length="559" mass="61877">MGIRIRPASGLTVVLLAALALQVISVISVPVARGISLGSVNNMQYGVLGYCDTAADTCTYSGIGYDNDIINADEDDFKMSSSARHTLSTLLITHIVAAGLTLLLLVFTVIAHFHAPANSSKYLIVMILLTIPTFLVSLLAFLVDLLLFLPHLNWGAWIMVGATALISFYFILLLVMKRALAKKKAHKRALKDTSDLENLNENNFFGNDMAYGGDNSLSYNPVSHEMSKYEPVVVTESIGGHENTSFKDTNEKAGVPHTASPFEAASAPLVYNRYQHTPSPSDHFRNTNTIDRKGTASPYQHYDSRTNLTIPSYESQPPLDNSNPIDNTTNNNNQNDLKTNRLVAGTYDDIDNPSLLHNDTYNRSNHNNYNGGNGSSANLLENTSSTVPSHSHPYSSYESQSNEYQPPVPKWSQQQPQPQRMSSSGPPAQNYPPTTAFKDQHLSLRQDHLNMEDNGNNFYSNTQPQSPPSQKPQMHQPRQQQQQQQQQQNFYQPPPPQPAEIFSPARHKSPQATDLMLNNNPDFELPSKRNLPAKRNKPPSTLRPGFGNLDGPYGASRGF</sequence>
<dbReference type="InterPro" id="IPR009571">
    <property type="entry name" value="SUR7/Rim9-like_fungi"/>
</dbReference>
<evidence type="ECO:0000256" key="3">
    <source>
        <dbReference type="ARBA" id="ARBA00022989"/>
    </source>
</evidence>
<feature type="compositionally biased region" description="Polar residues" evidence="5">
    <location>
        <begin position="305"/>
        <end position="319"/>
    </location>
</feature>
<feature type="compositionally biased region" description="Low complexity" evidence="5">
    <location>
        <begin position="362"/>
        <end position="427"/>
    </location>
</feature>
<keyword evidence="7" id="KW-0732">Signal</keyword>
<evidence type="ECO:0000313" key="8">
    <source>
        <dbReference type="EMBL" id="KAF5104878.1"/>
    </source>
</evidence>
<dbReference type="Pfam" id="PF06687">
    <property type="entry name" value="SUR7"/>
    <property type="match status" value="1"/>
</dbReference>
<feature type="region of interest" description="Disordered" evidence="5">
    <location>
        <begin position="356"/>
        <end position="435"/>
    </location>
</feature>
<evidence type="ECO:0000313" key="9">
    <source>
        <dbReference type="Proteomes" id="UP000750522"/>
    </source>
</evidence>
<evidence type="ECO:0000256" key="7">
    <source>
        <dbReference type="SAM" id="SignalP"/>
    </source>
</evidence>
<evidence type="ECO:0000256" key="4">
    <source>
        <dbReference type="ARBA" id="ARBA00023136"/>
    </source>
</evidence>
<dbReference type="GO" id="GO:0032153">
    <property type="term" value="C:cell division site"/>
    <property type="evidence" value="ECO:0007669"/>
    <property type="project" value="TreeGrafter"/>
</dbReference>
<dbReference type="GO" id="GO:0005886">
    <property type="term" value="C:plasma membrane"/>
    <property type="evidence" value="ECO:0007669"/>
    <property type="project" value="InterPro"/>
</dbReference>
<organism evidence="8 9">
    <name type="scientific">Geotrichum candidum</name>
    <name type="common">Oospora lactis</name>
    <name type="synonym">Dipodascus geotrichum</name>
    <dbReference type="NCBI Taxonomy" id="1173061"/>
    <lineage>
        <taxon>Eukaryota</taxon>
        <taxon>Fungi</taxon>
        <taxon>Dikarya</taxon>
        <taxon>Ascomycota</taxon>
        <taxon>Saccharomycotina</taxon>
        <taxon>Dipodascomycetes</taxon>
        <taxon>Dipodascales</taxon>
        <taxon>Dipodascaceae</taxon>
        <taxon>Geotrichum</taxon>
    </lineage>
</organism>
<comment type="caution">
    <text evidence="8">The sequence shown here is derived from an EMBL/GenBank/DDBJ whole genome shotgun (WGS) entry which is preliminary data.</text>
</comment>
<feature type="region of interest" description="Disordered" evidence="5">
    <location>
        <begin position="273"/>
        <end position="337"/>
    </location>
</feature>
<dbReference type="PANTHER" id="PTHR28013:SF3">
    <property type="entry name" value="PROTEIN DCV1-RELATED"/>
    <property type="match status" value="1"/>
</dbReference>
<name>A0A9P5GC08_GEOCN</name>
<evidence type="ECO:0000256" key="5">
    <source>
        <dbReference type="SAM" id="MobiDB-lite"/>
    </source>
</evidence>
<reference evidence="8" key="2">
    <citation type="submission" date="2020-01" db="EMBL/GenBank/DDBJ databases">
        <authorList>
            <person name="Perkins V."/>
            <person name="Lessard M.-H."/>
            <person name="Dugat-Bony E."/>
            <person name="Frenette M."/>
            <person name="Labrie S."/>
        </authorList>
    </citation>
    <scope>NUCLEOTIDE SEQUENCE</scope>
    <source>
        <strain evidence="8">LMA-70</strain>
    </source>
</reference>
<dbReference type="InterPro" id="IPR051380">
    <property type="entry name" value="pH-response_reg_palI/RIM9"/>
</dbReference>
<accession>A0A9P5GC08</accession>
<evidence type="ECO:0000256" key="2">
    <source>
        <dbReference type="ARBA" id="ARBA00022692"/>
    </source>
</evidence>
<keyword evidence="2 6" id="KW-0812">Transmembrane</keyword>
<evidence type="ECO:0000256" key="6">
    <source>
        <dbReference type="SAM" id="Phobius"/>
    </source>
</evidence>
<feature type="transmembrane region" description="Helical" evidence="6">
    <location>
        <begin position="87"/>
        <end position="110"/>
    </location>
</feature>
<feature type="compositionally biased region" description="Low complexity" evidence="5">
    <location>
        <begin position="320"/>
        <end position="337"/>
    </location>
</feature>
<reference evidence="8" key="1">
    <citation type="journal article" date="2020" name="Front. Microbiol.">
        <title>Phenotypic and Genetic Characterization of the Cheese Ripening Yeast Geotrichum candidum.</title>
        <authorList>
            <person name="Perkins V."/>
            <person name="Vignola S."/>
            <person name="Lessard M.H."/>
            <person name="Plante P.L."/>
            <person name="Corbeil J."/>
            <person name="Dugat-Bony E."/>
            <person name="Frenette M."/>
            <person name="Labrie S."/>
        </authorList>
    </citation>
    <scope>NUCLEOTIDE SEQUENCE</scope>
    <source>
        <strain evidence="8">LMA-70</strain>
    </source>
</reference>
<dbReference type="AlphaFoldDB" id="A0A9P5GC08"/>